<keyword evidence="2" id="KW-0808">Transferase</keyword>
<dbReference type="InterPro" id="IPR050317">
    <property type="entry name" value="Plant_Fungal_Acyltransferase"/>
</dbReference>
<accession>A0A8J5FD54</accession>
<organism evidence="4 5">
    <name type="scientific">Zingiber officinale</name>
    <name type="common">Ginger</name>
    <name type="synonym">Amomum zingiber</name>
    <dbReference type="NCBI Taxonomy" id="94328"/>
    <lineage>
        <taxon>Eukaryota</taxon>
        <taxon>Viridiplantae</taxon>
        <taxon>Streptophyta</taxon>
        <taxon>Embryophyta</taxon>
        <taxon>Tracheophyta</taxon>
        <taxon>Spermatophyta</taxon>
        <taxon>Magnoliopsida</taxon>
        <taxon>Liliopsida</taxon>
        <taxon>Zingiberales</taxon>
        <taxon>Zingiberaceae</taxon>
        <taxon>Zingiber</taxon>
    </lineage>
</organism>
<evidence type="ECO:0000256" key="1">
    <source>
        <dbReference type="ARBA" id="ARBA00009861"/>
    </source>
</evidence>
<evidence type="ECO:0000256" key="3">
    <source>
        <dbReference type="ARBA" id="ARBA00023315"/>
    </source>
</evidence>
<protein>
    <submittedName>
        <fullName evidence="4">Uncharacterized protein</fullName>
    </submittedName>
</protein>
<proteinExistence type="inferred from homology"/>
<comment type="caution">
    <text evidence="4">The sequence shown here is derived from an EMBL/GenBank/DDBJ whole genome shotgun (WGS) entry which is preliminary data.</text>
</comment>
<keyword evidence="3" id="KW-0012">Acyltransferase</keyword>
<evidence type="ECO:0000313" key="5">
    <source>
        <dbReference type="Proteomes" id="UP000734854"/>
    </source>
</evidence>
<dbReference type="Pfam" id="PF02458">
    <property type="entry name" value="Transferase"/>
    <property type="match status" value="1"/>
</dbReference>
<comment type="similarity">
    <text evidence="1">Belongs to the plant acyltransferase family.</text>
</comment>
<dbReference type="GO" id="GO:0016747">
    <property type="term" value="F:acyltransferase activity, transferring groups other than amino-acyl groups"/>
    <property type="evidence" value="ECO:0007669"/>
    <property type="project" value="TreeGrafter"/>
</dbReference>
<dbReference type="Proteomes" id="UP000734854">
    <property type="component" value="Unassembled WGS sequence"/>
</dbReference>
<sequence>MEVRVESSRLIKPIDCHPPPSTDRVHIVPLNVFDKVTMNLHVAVIFLFRPPPALPSNADFERGLAEALSSYREFAGRLVADGDGNPVIVLNDAGALFVEATADLPLPLEPSPALRRFLPSTDGGDAGDAVAQVQLTRFACGSLAVGFSWHHRVADGHGAGNFLVAWGFACRGIPFPPPFRDRSAVAVRREPLEIRFDHRNTEYYFNADDDGYNSPVDDDVAMVKVHFTPEFVAYLRTESEAPTKFEAVVAQLWRAATRARELSEREITHLVISVDGRRRMNPPLSSEYFGNLVLWAVPRSAAGDLVHQPLRHAASIIREEIAKLDAGYFQSFVDFANSGAVEAEKLVPAAEREGSALWPGLDVASWLRLPFSEVDFGGGRPFQVTPAYVPVEGLVAILPGEDGGVDAYVNMFDRYAENFRRFCRRSD</sequence>
<dbReference type="PANTHER" id="PTHR31642">
    <property type="entry name" value="TRICHOTHECENE 3-O-ACETYLTRANSFERASE"/>
    <property type="match status" value="1"/>
</dbReference>
<name>A0A8J5FD54_ZINOF</name>
<dbReference type="PANTHER" id="PTHR31642:SF13">
    <property type="entry name" value="AGMATINE HYDROXYCINNAMOYLTRANSFERASE 1"/>
    <property type="match status" value="1"/>
</dbReference>
<evidence type="ECO:0000313" key="4">
    <source>
        <dbReference type="EMBL" id="KAG6482135.1"/>
    </source>
</evidence>
<reference evidence="4 5" key="1">
    <citation type="submission" date="2020-08" db="EMBL/GenBank/DDBJ databases">
        <title>Plant Genome Project.</title>
        <authorList>
            <person name="Zhang R.-G."/>
        </authorList>
    </citation>
    <scope>NUCLEOTIDE SEQUENCE [LARGE SCALE GENOMIC DNA]</scope>
    <source>
        <tissue evidence="4">Rhizome</tissue>
    </source>
</reference>
<dbReference type="EMBL" id="JACMSC010000016">
    <property type="protein sequence ID" value="KAG6482135.1"/>
    <property type="molecule type" value="Genomic_DNA"/>
</dbReference>
<gene>
    <name evidence="4" type="ORF">ZIOFF_058766</name>
</gene>
<dbReference type="AlphaFoldDB" id="A0A8J5FD54"/>
<evidence type="ECO:0000256" key="2">
    <source>
        <dbReference type="ARBA" id="ARBA00022679"/>
    </source>
</evidence>
<keyword evidence="5" id="KW-1185">Reference proteome</keyword>
<dbReference type="FunFam" id="3.30.559.10:FF:000008">
    <property type="entry name" value="Tryptamine hydroxycinnamoyl transferase"/>
    <property type="match status" value="1"/>
</dbReference>
<dbReference type="OrthoDB" id="671439at2759"/>